<proteinExistence type="predicted"/>
<keyword evidence="1" id="KW-0472">Membrane</keyword>
<organism evidence="2 3">
    <name type="scientific">Pedobacter xixiisoli</name>
    <dbReference type="NCBI Taxonomy" id="1476464"/>
    <lineage>
        <taxon>Bacteria</taxon>
        <taxon>Pseudomonadati</taxon>
        <taxon>Bacteroidota</taxon>
        <taxon>Sphingobacteriia</taxon>
        <taxon>Sphingobacteriales</taxon>
        <taxon>Sphingobacteriaceae</taxon>
        <taxon>Pedobacter</taxon>
    </lineage>
</organism>
<keyword evidence="1" id="KW-0812">Transmembrane</keyword>
<evidence type="ECO:0000313" key="2">
    <source>
        <dbReference type="EMBL" id="SOD15258.1"/>
    </source>
</evidence>
<sequence>MMYNVNLSPNEQTGIGFQHGKIVTRIILGFAFLAFVSFCLFQSDNSIKPIFLFLILVSLHIIVIHGLRHLIQHNNAKLGLAFDKKGITNNTADTSVFIPWTEIEDFQTGFYRANQQIFVKVSNPDKYHQLRRSAYLTFINRIGKFFRSKPDLLWIDVNLLDINEKHLLNLLHSKLEESRAD</sequence>
<keyword evidence="1" id="KW-1133">Transmembrane helix</keyword>
<dbReference type="InterPro" id="IPR048136">
    <property type="entry name" value="STM3941-like"/>
</dbReference>
<keyword evidence="3" id="KW-1185">Reference proteome</keyword>
<dbReference type="EMBL" id="OCMT01000002">
    <property type="protein sequence ID" value="SOD15258.1"/>
    <property type="molecule type" value="Genomic_DNA"/>
</dbReference>
<dbReference type="NCBIfam" id="NF041635">
    <property type="entry name" value="STM3941_fam"/>
    <property type="match status" value="1"/>
</dbReference>
<feature type="transmembrane region" description="Helical" evidence="1">
    <location>
        <begin position="22"/>
        <end position="43"/>
    </location>
</feature>
<dbReference type="OrthoDB" id="799752at2"/>
<protein>
    <submittedName>
        <fullName evidence="2">Uncharacterized protein</fullName>
    </submittedName>
</protein>
<evidence type="ECO:0000256" key="1">
    <source>
        <dbReference type="SAM" id="Phobius"/>
    </source>
</evidence>
<dbReference type="Proteomes" id="UP000219281">
    <property type="component" value="Unassembled WGS sequence"/>
</dbReference>
<feature type="transmembrane region" description="Helical" evidence="1">
    <location>
        <begin position="49"/>
        <end position="67"/>
    </location>
</feature>
<evidence type="ECO:0000313" key="3">
    <source>
        <dbReference type="Proteomes" id="UP000219281"/>
    </source>
</evidence>
<name>A0A286A047_9SPHI</name>
<dbReference type="AlphaFoldDB" id="A0A286A047"/>
<accession>A0A286A047</accession>
<dbReference type="RefSeq" id="WP_097131856.1">
    <property type="nucleotide sequence ID" value="NZ_OCMT01000002.1"/>
</dbReference>
<gene>
    <name evidence="2" type="ORF">SAMN06297358_2239</name>
</gene>
<reference evidence="3" key="1">
    <citation type="submission" date="2017-09" db="EMBL/GenBank/DDBJ databases">
        <authorList>
            <person name="Varghese N."/>
            <person name="Submissions S."/>
        </authorList>
    </citation>
    <scope>NUCLEOTIDE SEQUENCE [LARGE SCALE GENOMIC DNA]</scope>
    <source>
        <strain evidence="3">CGMCC 1.12803</strain>
    </source>
</reference>